<reference evidence="1 2" key="1">
    <citation type="submission" date="2020-08" db="EMBL/GenBank/DDBJ databases">
        <title>Sequencing the genomes of 1000 actinobacteria strains.</title>
        <authorList>
            <person name="Klenk H.-P."/>
        </authorList>
    </citation>
    <scope>NUCLEOTIDE SEQUENCE [LARGE SCALE GENOMIC DNA]</scope>
    <source>
        <strain evidence="1 2">DSM 105498</strain>
    </source>
</reference>
<dbReference type="PANTHER" id="PTHR43434">
    <property type="entry name" value="PHOSPHOGLYCOLATE PHOSPHATASE"/>
    <property type="match status" value="1"/>
</dbReference>
<dbReference type="Pfam" id="PF00702">
    <property type="entry name" value="Hydrolase"/>
    <property type="match status" value="1"/>
</dbReference>
<dbReference type="InterPro" id="IPR023214">
    <property type="entry name" value="HAD_sf"/>
</dbReference>
<dbReference type="Proteomes" id="UP000589626">
    <property type="component" value="Unassembled WGS sequence"/>
</dbReference>
<organism evidence="1 2">
    <name type="scientific">Nocardioides soli</name>
    <dbReference type="NCBI Taxonomy" id="1036020"/>
    <lineage>
        <taxon>Bacteria</taxon>
        <taxon>Bacillati</taxon>
        <taxon>Actinomycetota</taxon>
        <taxon>Actinomycetes</taxon>
        <taxon>Propionibacteriales</taxon>
        <taxon>Nocardioidaceae</taxon>
        <taxon>Nocardioides</taxon>
    </lineage>
</organism>
<dbReference type="SUPFAM" id="SSF56784">
    <property type="entry name" value="HAD-like"/>
    <property type="match status" value="1"/>
</dbReference>
<dbReference type="GO" id="GO:0008967">
    <property type="term" value="F:phosphoglycolate phosphatase activity"/>
    <property type="evidence" value="ECO:0007669"/>
    <property type="project" value="TreeGrafter"/>
</dbReference>
<dbReference type="RefSeq" id="WP_183594059.1">
    <property type="nucleotide sequence ID" value="NZ_JACHWR010000003.1"/>
</dbReference>
<dbReference type="AlphaFoldDB" id="A0A7W4VZ20"/>
<dbReference type="InterPro" id="IPR050155">
    <property type="entry name" value="HAD-like_hydrolase_sf"/>
</dbReference>
<sequence length="226" mass="24287">MTATTAVLFDIDGTLVDSTYHHAVAWHRAFARHDVAQSLWRIHRAIGMGGDRLVAQVADDETEDRLGDLLRDAWREEYLELRKEVRPLPGARPLIAGLRDEGYRVALASSGDPQFSREAVEMLGIGGDIELLTTSEDVDASKPEPDLLGETLSRMDGVERALLVGDTVYDVAAASRAGLACVALLSGGVGRAELMEAGAVTVAAAPEDLLGLQWQVYLSAVTPPAR</sequence>
<dbReference type="EMBL" id="JACHWR010000003">
    <property type="protein sequence ID" value="MBB3044158.1"/>
    <property type="molecule type" value="Genomic_DNA"/>
</dbReference>
<dbReference type="InterPro" id="IPR006439">
    <property type="entry name" value="HAD-SF_hydro_IA"/>
</dbReference>
<proteinExistence type="predicted"/>
<protein>
    <submittedName>
        <fullName evidence="1">HAD superfamily hydrolase (TIGR01549 family)</fullName>
    </submittedName>
</protein>
<dbReference type="InterPro" id="IPR023198">
    <property type="entry name" value="PGP-like_dom2"/>
</dbReference>
<dbReference type="SFLD" id="SFLDS00003">
    <property type="entry name" value="Haloacid_Dehalogenase"/>
    <property type="match status" value="1"/>
</dbReference>
<dbReference type="InterPro" id="IPR036412">
    <property type="entry name" value="HAD-like_sf"/>
</dbReference>
<dbReference type="Gene3D" id="1.10.150.240">
    <property type="entry name" value="Putative phosphatase, domain 2"/>
    <property type="match status" value="1"/>
</dbReference>
<dbReference type="Gene3D" id="3.40.50.1000">
    <property type="entry name" value="HAD superfamily/HAD-like"/>
    <property type="match status" value="1"/>
</dbReference>
<evidence type="ECO:0000313" key="1">
    <source>
        <dbReference type="EMBL" id="MBB3044158.1"/>
    </source>
</evidence>
<comment type="caution">
    <text evidence="1">The sequence shown here is derived from an EMBL/GenBank/DDBJ whole genome shotgun (WGS) entry which is preliminary data.</text>
</comment>
<keyword evidence="1" id="KW-0378">Hydrolase</keyword>
<gene>
    <name evidence="1" type="ORF">FHU40_003995</name>
</gene>
<dbReference type="GO" id="GO:0006281">
    <property type="term" value="P:DNA repair"/>
    <property type="evidence" value="ECO:0007669"/>
    <property type="project" value="TreeGrafter"/>
</dbReference>
<accession>A0A7W4VZ20</accession>
<name>A0A7W4VZ20_9ACTN</name>
<dbReference type="NCBIfam" id="TIGR01549">
    <property type="entry name" value="HAD-SF-IA-v1"/>
    <property type="match status" value="1"/>
</dbReference>
<evidence type="ECO:0000313" key="2">
    <source>
        <dbReference type="Proteomes" id="UP000589626"/>
    </source>
</evidence>
<keyword evidence="2" id="KW-1185">Reference proteome</keyword>
<dbReference type="PRINTS" id="PR00413">
    <property type="entry name" value="HADHALOGNASE"/>
</dbReference>
<dbReference type="PANTHER" id="PTHR43434:SF16">
    <property type="entry name" value="BLL8046 PROTEIN"/>
    <property type="match status" value="1"/>
</dbReference>
<dbReference type="SFLD" id="SFLDG01129">
    <property type="entry name" value="C1.5:_HAD__Beta-PGM__Phosphata"/>
    <property type="match status" value="1"/>
</dbReference>
<dbReference type="GO" id="GO:0005829">
    <property type="term" value="C:cytosol"/>
    <property type="evidence" value="ECO:0007669"/>
    <property type="project" value="TreeGrafter"/>
</dbReference>